<evidence type="ECO:0000313" key="3">
    <source>
        <dbReference type="EMBL" id="UYP46456.1"/>
    </source>
</evidence>
<feature type="domain" description="Rad51-like C-terminal" evidence="2">
    <location>
        <begin position="17"/>
        <end position="216"/>
    </location>
</feature>
<dbReference type="SUPFAM" id="SSF52540">
    <property type="entry name" value="P-loop containing nucleoside triphosphate hydrolases"/>
    <property type="match status" value="1"/>
</dbReference>
<dbReference type="Proteomes" id="UP001208689">
    <property type="component" value="Chromosome"/>
</dbReference>
<proteinExistence type="predicted"/>
<reference evidence="3" key="1">
    <citation type="submission" date="2022-09" db="EMBL/GenBank/DDBJ databases">
        <title>Actin cytoskeleton and complex cell architecture in an #Asgard archaeon.</title>
        <authorList>
            <person name="Ponce Toledo R.I."/>
            <person name="Schleper C."/>
            <person name="Rodrigues Oliveira T."/>
            <person name="Wollweber F."/>
            <person name="Xu J."/>
            <person name="Rittmann S."/>
            <person name="Klingl A."/>
            <person name="Pilhofer M."/>
        </authorList>
    </citation>
    <scope>NUCLEOTIDE SEQUENCE</scope>
    <source>
        <strain evidence="3">B-35</strain>
    </source>
</reference>
<dbReference type="EMBL" id="CP104013">
    <property type="protein sequence ID" value="UYP46456.1"/>
    <property type="molecule type" value="Genomic_DNA"/>
</dbReference>
<gene>
    <name evidence="3" type="ORF">NEF87_002741</name>
</gene>
<dbReference type="Pfam" id="PF08423">
    <property type="entry name" value="Rad51"/>
    <property type="match status" value="1"/>
</dbReference>
<organism evidence="3 4">
    <name type="scientific">Candidatus Lokiarchaeum ossiferum</name>
    <dbReference type="NCBI Taxonomy" id="2951803"/>
    <lineage>
        <taxon>Archaea</taxon>
        <taxon>Promethearchaeati</taxon>
        <taxon>Promethearchaeota</taxon>
        <taxon>Promethearchaeia</taxon>
        <taxon>Promethearchaeales</taxon>
        <taxon>Promethearchaeaceae</taxon>
        <taxon>Candidatus Lokiarchaeum</taxon>
    </lineage>
</organism>
<dbReference type="Gene3D" id="3.40.50.300">
    <property type="entry name" value="P-loop containing nucleotide triphosphate hydrolases"/>
    <property type="match status" value="1"/>
</dbReference>
<accession>A0ABY6HV37</accession>
<evidence type="ECO:0000313" key="4">
    <source>
        <dbReference type="Proteomes" id="UP001208689"/>
    </source>
</evidence>
<dbReference type="InterPro" id="IPR013632">
    <property type="entry name" value="Rad51_C"/>
</dbReference>
<name>A0ABY6HV37_9ARCH</name>
<keyword evidence="4" id="KW-1185">Reference proteome</keyword>
<evidence type="ECO:0000259" key="2">
    <source>
        <dbReference type="Pfam" id="PF08423"/>
    </source>
</evidence>
<evidence type="ECO:0000256" key="1">
    <source>
        <dbReference type="ARBA" id="ARBA00023125"/>
    </source>
</evidence>
<dbReference type="PANTHER" id="PTHR22942">
    <property type="entry name" value="RECA/RAD51/RADA DNA STRAND-PAIRING FAMILY MEMBER"/>
    <property type="match status" value="1"/>
</dbReference>
<dbReference type="InterPro" id="IPR027417">
    <property type="entry name" value="P-loop_NTPase"/>
</dbReference>
<protein>
    <recommendedName>
        <fullName evidence="2">Rad51-like C-terminal domain-containing protein</fullName>
    </recommendedName>
</protein>
<keyword evidence="1" id="KW-0238">DNA-binding</keyword>
<sequence length="274" mass="30965">MISASEYLSQINKQHSLSSGDIFLNKLLGGGFLPGLVHFLHGAKQHLSVILMKTAVNSFKSSVDGGLASNRVLYVDGENRFNPYWISKMAISNGLNPEFVLQQILVARAFTWNQMVELMEEKLILQTDEKIDLILVAGLTSMFEENLSQNVSSSQINLLNIKTYNDLNRIFLGLKRITQHSNPIIVLTGPRHSKSNYRPAGGKLLSHFSNIIIGVREFPRFIEYSLDQHPFYSYNVQRSWKPAEIKKGRLNSSRGGVKSQTTTLDSFFTKKLMR</sequence>
<dbReference type="PANTHER" id="PTHR22942:SF47">
    <property type="entry name" value="DNA REPAIR AND RECOMBINATION PROTEIN RADB"/>
    <property type="match status" value="1"/>
</dbReference>